<reference evidence="1" key="2">
    <citation type="journal article" date="2021" name="PeerJ">
        <title>Extensive microbial diversity within the chicken gut microbiome revealed by metagenomics and culture.</title>
        <authorList>
            <person name="Gilroy R."/>
            <person name="Ravi A."/>
            <person name="Getino M."/>
            <person name="Pursley I."/>
            <person name="Horton D.L."/>
            <person name="Alikhan N.F."/>
            <person name="Baker D."/>
            <person name="Gharbi K."/>
            <person name="Hall N."/>
            <person name="Watson M."/>
            <person name="Adriaenssens E.M."/>
            <person name="Foster-Nyarko E."/>
            <person name="Jarju S."/>
            <person name="Secka A."/>
            <person name="Antonio M."/>
            <person name="Oren A."/>
            <person name="Chaudhuri R.R."/>
            <person name="La Ragione R."/>
            <person name="Hildebrand F."/>
            <person name="Pallen M.J."/>
        </authorList>
    </citation>
    <scope>NUCLEOTIDE SEQUENCE</scope>
    <source>
        <strain evidence="1">CHK188-20938</strain>
    </source>
</reference>
<evidence type="ECO:0000313" key="2">
    <source>
        <dbReference type="Proteomes" id="UP000824169"/>
    </source>
</evidence>
<dbReference type="InterPro" id="IPR038690">
    <property type="entry name" value="NusG_2_sf"/>
</dbReference>
<dbReference type="Proteomes" id="UP000824169">
    <property type="component" value="Unassembled WGS sequence"/>
</dbReference>
<gene>
    <name evidence="1" type="ORF">IAB71_01140</name>
</gene>
<proteinExistence type="predicted"/>
<reference evidence="1" key="1">
    <citation type="submission" date="2020-10" db="EMBL/GenBank/DDBJ databases">
        <authorList>
            <person name="Gilroy R."/>
        </authorList>
    </citation>
    <scope>NUCLEOTIDE SEQUENCE</scope>
    <source>
        <strain evidence="1">CHK188-20938</strain>
    </source>
</reference>
<organism evidence="1 2">
    <name type="scientific">Candidatus Scatomonas pullistercoris</name>
    <dbReference type="NCBI Taxonomy" id="2840920"/>
    <lineage>
        <taxon>Bacteria</taxon>
        <taxon>Bacillati</taxon>
        <taxon>Bacillota</taxon>
        <taxon>Clostridia</taxon>
        <taxon>Lachnospirales</taxon>
        <taxon>Lachnospiraceae</taxon>
        <taxon>Lachnospiraceae incertae sedis</taxon>
        <taxon>Candidatus Scatomonas</taxon>
    </lineage>
</organism>
<comment type="caution">
    <text evidence="1">The sequence shown here is derived from an EMBL/GenBank/DDBJ whole genome shotgun (WGS) entry which is preliminary data.</text>
</comment>
<dbReference type="EMBL" id="DVOO01000003">
    <property type="protein sequence ID" value="HIV24386.1"/>
    <property type="molecule type" value="Genomic_DNA"/>
</dbReference>
<dbReference type="Pfam" id="PF07009">
    <property type="entry name" value="NusG_II"/>
    <property type="match status" value="1"/>
</dbReference>
<dbReference type="Gene3D" id="2.60.320.10">
    <property type="entry name" value="N-utilization substance G protein NusG, insert domain"/>
    <property type="match status" value="1"/>
</dbReference>
<protein>
    <submittedName>
        <fullName evidence="1">NusG domain II-containing protein</fullName>
    </submittedName>
</protein>
<sequence>MKKKKWPLFLFFAILAAGILGSVMILRQPRSRQVEILRDGEILYSIDLDLAEDQILVIEYGGSSNTVEIRDHRIHMKEAECPDQTCVEMGWLESGMPIVCLPNHLIIRFAEQDGGVDSVVG</sequence>
<dbReference type="AlphaFoldDB" id="A0A9D1T9C2"/>
<accession>A0A9D1T9C2</accession>
<evidence type="ECO:0000313" key="1">
    <source>
        <dbReference type="EMBL" id="HIV24386.1"/>
    </source>
</evidence>
<name>A0A9D1T9C2_9FIRM</name>